<dbReference type="HOGENOM" id="CLU_2523780_0_0_5"/>
<dbReference type="STRING" id="856793.MICA_215"/>
<evidence type="ECO:0000256" key="1">
    <source>
        <dbReference type="SAM" id="MobiDB-lite"/>
    </source>
</evidence>
<protein>
    <submittedName>
        <fullName evidence="2">Uncharacterized protein</fullName>
    </submittedName>
</protein>
<keyword evidence="3" id="KW-1185">Reference proteome</keyword>
<evidence type="ECO:0000313" key="2">
    <source>
        <dbReference type="EMBL" id="AEP08561.1"/>
    </source>
</evidence>
<dbReference type="Proteomes" id="UP000009286">
    <property type="component" value="Chromosome"/>
</dbReference>
<dbReference type="KEGG" id="mai:MICA_215"/>
<evidence type="ECO:0000313" key="3">
    <source>
        <dbReference type="Proteomes" id="UP000009286"/>
    </source>
</evidence>
<accession>G2KP53</accession>
<feature type="region of interest" description="Disordered" evidence="1">
    <location>
        <begin position="1"/>
        <end position="26"/>
    </location>
</feature>
<proteinExistence type="predicted"/>
<dbReference type="EMBL" id="CP002382">
    <property type="protein sequence ID" value="AEP08561.1"/>
    <property type="molecule type" value="Genomic_DNA"/>
</dbReference>
<dbReference type="AlphaFoldDB" id="G2KP53"/>
<gene>
    <name evidence="2" type="ordered locus">MICA_215</name>
</gene>
<reference evidence="2 3" key="1">
    <citation type="journal article" date="2011" name="BMC Genomics">
        <title>Genomic insights into an obligate epibiotic bacterial predator: Micavibrio aeruginosavorus ARL-13.</title>
        <authorList>
            <person name="Wang Z."/>
            <person name="Kadouri D."/>
            <person name="Wu M."/>
        </authorList>
    </citation>
    <scope>NUCLEOTIDE SEQUENCE [LARGE SCALE GENOMIC DNA]</scope>
    <source>
        <strain evidence="2 3">ARL-13</strain>
    </source>
</reference>
<name>G2KP53_MICAA</name>
<feature type="compositionally biased region" description="Basic residues" evidence="1">
    <location>
        <begin position="1"/>
        <end position="12"/>
    </location>
</feature>
<organism evidence="2 3">
    <name type="scientific">Micavibrio aeruginosavorus (strain ARL-13)</name>
    <dbReference type="NCBI Taxonomy" id="856793"/>
    <lineage>
        <taxon>Bacteria</taxon>
        <taxon>Pseudomonadati</taxon>
        <taxon>Bdellovibrionota</taxon>
        <taxon>Bdellovibrionia</taxon>
        <taxon>Bdellovibrionales</taxon>
        <taxon>Pseudobdellovibrionaceae</taxon>
        <taxon>Micavibrio</taxon>
    </lineage>
</organism>
<sequence length="84" mass="9183">MFTTKARRHKGRSAVASPCSLSHGERGGVRGYRVDEGEHIFWLYSPPPSPLPLGGGTLRVSLCRCTFVVHKAGTIKRPPKRTPA</sequence>